<keyword evidence="4" id="KW-0862">Zinc</keyword>
<dbReference type="AlphaFoldDB" id="A0A2S0L2T6"/>
<dbReference type="GO" id="GO:0006419">
    <property type="term" value="P:alanyl-tRNA aminoacylation"/>
    <property type="evidence" value="ECO:0007669"/>
    <property type="project" value="InterPro"/>
</dbReference>
<dbReference type="GO" id="GO:0004813">
    <property type="term" value="F:alanine-tRNA ligase activity"/>
    <property type="evidence" value="ECO:0007669"/>
    <property type="project" value="InterPro"/>
</dbReference>
<proteinExistence type="predicted"/>
<dbReference type="RefSeq" id="WP_106056556.1">
    <property type="nucleotide sequence ID" value="NZ_CP027228.1"/>
</dbReference>
<dbReference type="InterPro" id="IPR018165">
    <property type="entry name" value="Ala-tRNA-synth_IIc_core"/>
</dbReference>
<dbReference type="InterPro" id="IPR003156">
    <property type="entry name" value="DHHA1_dom"/>
</dbReference>
<dbReference type="Pfam" id="PF07973">
    <property type="entry name" value="tRNA_SAD"/>
    <property type="match status" value="1"/>
</dbReference>
<dbReference type="Gene3D" id="3.30.980.10">
    <property type="entry name" value="Threonyl-trna Synthetase, Chain A, domain 2"/>
    <property type="match status" value="1"/>
</dbReference>
<name>A0A2S0L2T6_9FIRM</name>
<evidence type="ECO:0000256" key="3">
    <source>
        <dbReference type="ARBA" id="ARBA00022723"/>
    </source>
</evidence>
<dbReference type="EMBL" id="CP027228">
    <property type="protein sequence ID" value="AVM47610.1"/>
    <property type="molecule type" value="Genomic_DNA"/>
</dbReference>
<organism evidence="6 7">
    <name type="scientific">Mogibacterium diversum</name>
    <dbReference type="NCBI Taxonomy" id="114527"/>
    <lineage>
        <taxon>Bacteria</taxon>
        <taxon>Bacillati</taxon>
        <taxon>Bacillota</taxon>
        <taxon>Clostridia</taxon>
        <taxon>Peptostreptococcales</taxon>
        <taxon>Anaerovoracaceae</taxon>
        <taxon>Mogibacterium</taxon>
    </lineage>
</organism>
<keyword evidence="7" id="KW-1185">Reference proteome</keyword>
<dbReference type="SMART" id="SM00863">
    <property type="entry name" value="tRNA_SAD"/>
    <property type="match status" value="1"/>
</dbReference>
<feature type="domain" description="Alanyl-transfer RNA synthetases family profile" evidence="5">
    <location>
        <begin position="1"/>
        <end position="255"/>
    </location>
</feature>
<dbReference type="GO" id="GO:0005524">
    <property type="term" value="F:ATP binding"/>
    <property type="evidence" value="ECO:0007669"/>
    <property type="project" value="InterPro"/>
</dbReference>
<dbReference type="PANTHER" id="PTHR43462:SF1">
    <property type="entry name" value="ALANYL-TRNA EDITING PROTEIN AARSD1"/>
    <property type="match status" value="1"/>
</dbReference>
<evidence type="ECO:0000256" key="1">
    <source>
        <dbReference type="ARBA" id="ARBA00001947"/>
    </source>
</evidence>
<dbReference type="PROSITE" id="PS50860">
    <property type="entry name" value="AA_TRNA_LIGASE_II_ALA"/>
    <property type="match status" value="1"/>
</dbReference>
<comment type="subcellular location">
    <subcellularLocation>
        <location evidence="2">Cytoplasm</location>
    </subcellularLocation>
</comment>
<dbReference type="InterPro" id="IPR012947">
    <property type="entry name" value="tRNA_SAD"/>
</dbReference>
<dbReference type="PANTHER" id="PTHR43462">
    <property type="entry name" value="ALANYL-TRNA EDITING PROTEIN"/>
    <property type="match status" value="1"/>
</dbReference>
<dbReference type="GO" id="GO:0005737">
    <property type="term" value="C:cytoplasm"/>
    <property type="evidence" value="ECO:0007669"/>
    <property type="project" value="UniProtKB-SubCell"/>
</dbReference>
<dbReference type="GO" id="GO:0046872">
    <property type="term" value="F:metal ion binding"/>
    <property type="evidence" value="ECO:0007669"/>
    <property type="project" value="UniProtKB-KW"/>
</dbReference>
<dbReference type="OrthoDB" id="9812949at2"/>
<dbReference type="Gene3D" id="2.40.30.130">
    <property type="match status" value="1"/>
</dbReference>
<dbReference type="InterPro" id="IPR018164">
    <property type="entry name" value="Ala-tRNA-synth_IIc_N"/>
</dbReference>
<reference evidence="7" key="1">
    <citation type="submission" date="2018-02" db="EMBL/GenBank/DDBJ databases">
        <authorList>
            <person name="Holder M.E."/>
            <person name="Ajami N.J."/>
            <person name="Petrosino J.F."/>
        </authorList>
    </citation>
    <scope>NUCLEOTIDE SEQUENCE [LARGE SCALE GENOMIC DNA]</scope>
    <source>
        <strain evidence="7">CCUG 47132</strain>
    </source>
</reference>
<dbReference type="InterPro" id="IPR009000">
    <property type="entry name" value="Transl_B-barrel_sf"/>
</dbReference>
<protein>
    <recommendedName>
        <fullName evidence="5">Alanyl-transfer RNA synthetases family profile domain-containing protein</fullName>
    </recommendedName>
</protein>
<dbReference type="Pfam" id="PF01411">
    <property type="entry name" value="tRNA-synt_2c"/>
    <property type="match status" value="1"/>
</dbReference>
<dbReference type="Proteomes" id="UP000237883">
    <property type="component" value="Chromosome"/>
</dbReference>
<evidence type="ECO:0000313" key="7">
    <source>
        <dbReference type="Proteomes" id="UP000237883"/>
    </source>
</evidence>
<evidence type="ECO:0000256" key="4">
    <source>
        <dbReference type="ARBA" id="ARBA00022833"/>
    </source>
</evidence>
<dbReference type="SUPFAM" id="SSF55186">
    <property type="entry name" value="ThrRS/AlaRS common domain"/>
    <property type="match status" value="1"/>
</dbReference>
<comment type="cofactor">
    <cofactor evidence="1">
        <name>Zn(2+)</name>
        <dbReference type="ChEBI" id="CHEBI:29105"/>
    </cofactor>
</comment>
<dbReference type="SUPFAM" id="SSF50447">
    <property type="entry name" value="Translation proteins"/>
    <property type="match status" value="1"/>
</dbReference>
<dbReference type="InterPro" id="IPR018163">
    <property type="entry name" value="Thr/Ala-tRNA-synth_IIc_edit"/>
</dbReference>
<evidence type="ECO:0000313" key="6">
    <source>
        <dbReference type="EMBL" id="AVM47610.1"/>
    </source>
</evidence>
<evidence type="ECO:0000256" key="2">
    <source>
        <dbReference type="ARBA" id="ARBA00004496"/>
    </source>
</evidence>
<dbReference type="InterPro" id="IPR051335">
    <property type="entry name" value="Alanyl-tRNA_Editing_Enzymes"/>
</dbReference>
<dbReference type="GO" id="GO:0002161">
    <property type="term" value="F:aminoacyl-tRNA deacylase activity"/>
    <property type="evidence" value="ECO:0007669"/>
    <property type="project" value="UniProtKB-ARBA"/>
</dbReference>
<dbReference type="Gene3D" id="3.10.310.40">
    <property type="match status" value="1"/>
</dbReference>
<dbReference type="KEGG" id="mdv:C5Q96_01480"/>
<accession>A0A2S0L2T6</accession>
<evidence type="ECO:0000259" key="5">
    <source>
        <dbReference type="PROSITE" id="PS50860"/>
    </source>
</evidence>
<keyword evidence="3" id="KW-0479">Metal-binding</keyword>
<dbReference type="GeneID" id="78390922"/>
<sequence>MTTEKVFHNDQYLKTLEATITDIVISKEMTEIITDRTIFFAEGGGQPGDRGTIHLSDDSSKIVTIFDTHDSGDAVAHYTKDEVPFIVGDKVILELDWTFRFTNMQRHYGEHILSGAIYKLYKGANKGFHMGQNYITIDIDLGGELMTEEMLEASEDLSNEAVWANLPIQAHKFASVEVANDMPLRKAVNEKVDGDVVVVTVGNPENPFDCCACCGTYPAFSGEVGVIKIFKAEPNKGMTRIYFDCGRNALLHYRKSHKLLTEVAEKFSSKPENLMHAIAKKDKEEAELKAERASLAEYVRNFEAEAIARSLESGMNFVYKEYDNISPNDLQKLGFKALEMIDGEKPLLALANSPSHTLMLVSDGNYPCGTLVKEHAKNFGGKGGGRDDNARAQFDSKDGLESFVEVIKQNL</sequence>
<gene>
    <name evidence="6" type="ORF">C5Q96_01480</name>
</gene>
<dbReference type="GO" id="GO:0003676">
    <property type="term" value="F:nucleic acid binding"/>
    <property type="evidence" value="ECO:0007669"/>
    <property type="project" value="InterPro"/>
</dbReference>
<dbReference type="Pfam" id="PF02272">
    <property type="entry name" value="DHHA1"/>
    <property type="match status" value="1"/>
</dbReference>